<feature type="region of interest" description="Disordered" evidence="1">
    <location>
        <begin position="1"/>
        <end position="30"/>
    </location>
</feature>
<sequence length="402" mass="44345">MPGMETTREATQRRKTAADEIRAAASRAASDPSVEHAERLRIMGVLLDPDLEIVSSAVRSYGTFTQIERDRVQDYVVRSLERVILGTGGPREVGERRRVELASISRAPIAWASKYARSCVPGGVTEIRRARARSAAPASPSNGWMPPIPSAEEAYLESCENAVITEIADRIEGWDRKKMLPHEIEQETAAELLRLHGLPKPFTADTRARRRISSLLDREDAPGMLARSLLHMLAIIEGRVVPAGEGPDHDLLDLWVDYTVDDARALLEEGPLVIAAIVRGTVVMPSRPSEAQRRELRRAAKGLSSARGWSSLMQQTEAAWVAEHFASRSARDNRSPLNESQAERIRAAAAGHWEESAMAVLSFKGQPLGRHVQTIADVSDWFFGALEMVRSDGSELRLKQAA</sequence>
<protein>
    <submittedName>
        <fullName evidence="2">Uncharacterized protein</fullName>
    </submittedName>
</protein>
<accession>A0A1R4KHC0</accession>
<evidence type="ECO:0000256" key="1">
    <source>
        <dbReference type="SAM" id="MobiDB-lite"/>
    </source>
</evidence>
<dbReference type="EMBL" id="FUKO01000033">
    <property type="protein sequence ID" value="SJN43658.1"/>
    <property type="molecule type" value="Genomic_DNA"/>
</dbReference>
<feature type="compositionally biased region" description="Basic and acidic residues" evidence="1">
    <location>
        <begin position="1"/>
        <end position="22"/>
    </location>
</feature>
<dbReference type="AlphaFoldDB" id="A0A1R4KHC0"/>
<name>A0A1R4KHC0_9MICO</name>
<keyword evidence="3" id="KW-1185">Reference proteome</keyword>
<dbReference type="Proteomes" id="UP000196320">
    <property type="component" value="Unassembled WGS sequence"/>
</dbReference>
<organism evidence="2 3">
    <name type="scientific">Microbacterium esteraromaticum</name>
    <dbReference type="NCBI Taxonomy" id="57043"/>
    <lineage>
        <taxon>Bacteria</taxon>
        <taxon>Bacillati</taxon>
        <taxon>Actinomycetota</taxon>
        <taxon>Actinomycetes</taxon>
        <taxon>Micrococcales</taxon>
        <taxon>Microbacteriaceae</taxon>
        <taxon>Microbacterium</taxon>
    </lineage>
</organism>
<evidence type="ECO:0000313" key="3">
    <source>
        <dbReference type="Proteomes" id="UP000196320"/>
    </source>
</evidence>
<evidence type="ECO:0000313" key="2">
    <source>
        <dbReference type="EMBL" id="SJN43658.1"/>
    </source>
</evidence>
<proteinExistence type="predicted"/>
<gene>
    <name evidence="2" type="ORF">FM104_12810</name>
</gene>
<reference evidence="2 3" key="1">
    <citation type="submission" date="2017-02" db="EMBL/GenBank/DDBJ databases">
        <authorList>
            <person name="Peterson S.W."/>
        </authorList>
    </citation>
    <scope>NUCLEOTIDE SEQUENCE [LARGE SCALE GENOMIC DNA]</scope>
    <source>
        <strain evidence="2 3">B Mb 05.01</strain>
    </source>
</reference>